<dbReference type="Pfam" id="PF14079">
    <property type="entry name" value="DUF4260"/>
    <property type="match status" value="1"/>
</dbReference>
<name>A0A3S3RLU3_9HYPH</name>
<reference evidence="2 3" key="1">
    <citation type="submission" date="2019-01" db="EMBL/GenBank/DDBJ databases">
        <title>The draft genome of Rhizobium sp. 24NR.</title>
        <authorList>
            <person name="Liu L."/>
            <person name="Liang L."/>
            <person name="Shi S."/>
            <person name="Xu L."/>
            <person name="Wang X."/>
            <person name="Li L."/>
            <person name="Zhang X."/>
        </authorList>
    </citation>
    <scope>NUCLEOTIDE SEQUENCE [LARGE SCALE GENOMIC DNA]</scope>
    <source>
        <strain evidence="2 3">24NR</strain>
    </source>
</reference>
<feature type="transmembrane region" description="Helical" evidence="1">
    <location>
        <begin position="61"/>
        <end position="84"/>
    </location>
</feature>
<keyword evidence="1" id="KW-1133">Transmembrane helix</keyword>
<comment type="caution">
    <text evidence="2">The sequence shown here is derived from an EMBL/GenBank/DDBJ whole genome shotgun (WGS) entry which is preliminary data.</text>
</comment>
<dbReference type="Proteomes" id="UP000287687">
    <property type="component" value="Unassembled WGS sequence"/>
</dbReference>
<feature type="transmembrane region" description="Helical" evidence="1">
    <location>
        <begin position="12"/>
        <end position="29"/>
    </location>
</feature>
<feature type="transmembrane region" description="Helical" evidence="1">
    <location>
        <begin position="35"/>
        <end position="54"/>
    </location>
</feature>
<protein>
    <submittedName>
        <fullName evidence="2">DUF4260 family protein</fullName>
    </submittedName>
</protein>
<evidence type="ECO:0000256" key="1">
    <source>
        <dbReference type="SAM" id="Phobius"/>
    </source>
</evidence>
<keyword evidence="3" id="KW-1185">Reference proteome</keyword>
<evidence type="ECO:0000313" key="2">
    <source>
        <dbReference type="EMBL" id="RWX81636.1"/>
    </source>
</evidence>
<proteinExistence type="predicted"/>
<dbReference type="RefSeq" id="WP_128441670.1">
    <property type="nucleotide sequence ID" value="NZ_SBIP01000001.1"/>
</dbReference>
<dbReference type="InterPro" id="IPR025356">
    <property type="entry name" value="DUF4260"/>
</dbReference>
<dbReference type="EMBL" id="SBIP01000001">
    <property type="protein sequence ID" value="RWX81636.1"/>
    <property type="molecule type" value="Genomic_DNA"/>
</dbReference>
<organism evidence="2 3">
    <name type="scientific">Neorhizobium lilium</name>
    <dbReference type="NCBI Taxonomy" id="2503024"/>
    <lineage>
        <taxon>Bacteria</taxon>
        <taxon>Pseudomonadati</taxon>
        <taxon>Pseudomonadota</taxon>
        <taxon>Alphaproteobacteria</taxon>
        <taxon>Hyphomicrobiales</taxon>
        <taxon>Rhizobiaceae</taxon>
        <taxon>Rhizobium/Agrobacterium group</taxon>
        <taxon>Neorhizobium</taxon>
    </lineage>
</organism>
<sequence>MNGFVTGTPRTLLRLEGLLVLAGATIVYSRLEAGWWLFGILFFAPDVFMVGYLLGRKAGAVVYNFGHCYALPLAVAGIGVFWAIPQATAIGVIWAAHIGFDRALGYGLKYDDGFSSNHLGQAGQGRSAS</sequence>
<keyword evidence="1" id="KW-0812">Transmembrane</keyword>
<evidence type="ECO:0000313" key="3">
    <source>
        <dbReference type="Proteomes" id="UP000287687"/>
    </source>
</evidence>
<dbReference type="AlphaFoldDB" id="A0A3S3RLU3"/>
<dbReference type="OrthoDB" id="9813911at2"/>
<accession>A0A3S3RLU3</accession>
<keyword evidence="1" id="KW-0472">Membrane</keyword>
<gene>
    <name evidence="2" type="ORF">EPK99_05055</name>
</gene>